<dbReference type="Pfam" id="PF00873">
    <property type="entry name" value="ACR_tran"/>
    <property type="match status" value="1"/>
</dbReference>
<proteinExistence type="predicted"/>
<dbReference type="AlphaFoldDB" id="A0AAU9D709"/>
<dbReference type="SUPFAM" id="SSF82693">
    <property type="entry name" value="Multidrug efflux transporter AcrB pore domain, PN1, PN2, PC1 and PC2 subdomains"/>
    <property type="match status" value="2"/>
</dbReference>
<dbReference type="Gene3D" id="3.30.70.1430">
    <property type="entry name" value="Multidrug efflux transporter AcrB pore domain"/>
    <property type="match status" value="2"/>
</dbReference>
<dbReference type="SUPFAM" id="SSF82714">
    <property type="entry name" value="Multidrug efflux transporter AcrB TolC docking domain, DN and DC subdomains"/>
    <property type="match status" value="2"/>
</dbReference>
<evidence type="ECO:0000313" key="2">
    <source>
        <dbReference type="EMBL" id="BDD11798.1"/>
    </source>
</evidence>
<feature type="transmembrane region" description="Helical" evidence="1">
    <location>
        <begin position="333"/>
        <end position="352"/>
    </location>
</feature>
<dbReference type="KEGG" id="fax:FUAX_42300"/>
<keyword evidence="1" id="KW-0472">Membrane</keyword>
<keyword evidence="3" id="KW-1185">Reference proteome</keyword>
<evidence type="ECO:0000313" key="3">
    <source>
        <dbReference type="Proteomes" id="UP001348817"/>
    </source>
</evidence>
<feature type="transmembrane region" description="Helical" evidence="1">
    <location>
        <begin position="429"/>
        <end position="451"/>
    </location>
</feature>
<evidence type="ECO:0000256" key="1">
    <source>
        <dbReference type="SAM" id="Phobius"/>
    </source>
</evidence>
<dbReference type="GO" id="GO:0005886">
    <property type="term" value="C:plasma membrane"/>
    <property type="evidence" value="ECO:0007669"/>
    <property type="project" value="TreeGrafter"/>
</dbReference>
<keyword evidence="1" id="KW-0812">Transmembrane</keyword>
<reference evidence="2 3" key="1">
    <citation type="submission" date="2021-12" db="EMBL/GenBank/DDBJ databases">
        <title>Genome sequencing of bacteria with rrn-lacking chromosome and rrn-plasmid.</title>
        <authorList>
            <person name="Anda M."/>
            <person name="Iwasaki W."/>
        </authorList>
    </citation>
    <scope>NUCLEOTIDE SEQUENCE [LARGE SCALE GENOMIC DNA]</scope>
    <source>
        <strain evidence="2 3">DSM 100852</strain>
        <plasmid evidence="2 3">pFA2</plasmid>
    </source>
</reference>
<feature type="transmembrane region" description="Helical" evidence="1">
    <location>
        <begin position="387"/>
        <end position="409"/>
    </location>
</feature>
<feature type="transmembrane region" description="Helical" evidence="1">
    <location>
        <begin position="463"/>
        <end position="484"/>
    </location>
</feature>
<feature type="transmembrane region" description="Helical" evidence="1">
    <location>
        <begin position="857"/>
        <end position="876"/>
    </location>
</feature>
<dbReference type="InterPro" id="IPR001036">
    <property type="entry name" value="Acrflvin-R"/>
</dbReference>
<sequence>MKLPEIALKNRMFVLTVVALAVFVGFRSFKTMPRAEDPFLSTPNYAVVVVLPGMSPEDMEELVADPIEEAMDELDDITEIRTEISNGLAIINVEASFGIDYDDKYDDIVGEVNQLRQTLPSGIVMLDVTQFKPEDMVVVRQYALVSEGASYAQLYDEAERFEDLLNQSELVKKVEIEASPEERVRISLDFRKMANLGVNLSQVAGVLSGNNVNIPGGEIKSGTMSFNVKSSGKYGSLDEIRNTAIGAHEGKIVYLRHIAEVGHAYEDQRWIARYGAKKSIFVTVTQKKGGNIMTLAGDLDKKEANFSEKLPVSISLETAFDQAPAVKGRLDEFVVNLVQGIVLVGVIILVFLGWRPALVVMVVIPLSILLAITVLNFSGYALQQISIASLVIALGLLVDNGIVVIENIVRFRRDGYTLAEAAAKGTGEVGYSIISSTLTTVLAFAPLAFMASGPGVFLRSMPLTVIYVLTASLILALTFTPIMARKILKQKGEIKTPVVSRHLEKLIEKFYAPALRFALRKGWVVLGSGIITLLGALSLFPSIGVSFFPTADKPMLLISADHPYTRNILHTDSTMRFIGSVLDTMDYVDSYVTNAGHGNPQVYYNRQPEEYKSYHGEALVNFKEWDPDKFYATLANLRKTFADYPDAKITFSELKNGAPFEAPIEVMIMGKDLEVLRKISFDIEKIVDESEGTLDVANPLANAKTDIKVNINRDKAALLNVSLLDIDKTVRAGLGGLRIDDVSMDVDNEEYPLIIRMPFDGKNTVEDFGKMYVTNRMGRHIPLSQLAVVEFEQDYAQINHYNTERNTAVTANVTNPDKTKAITEAIIPKLDAYDWPDGYRYRMGGEYESQTESFGDLGTLLFVAMVLIFAVLVLQFRSVSQPLIIFSAIPLAVSGSFVALYLTNWSFSFFAFIGFISLVGIVVNNSIILVDYTNQLMESGMAKTNAITTAAHRRFTPIVLTTLTTILGLLPLTLSGTSLWSPLGWTLIGGMISSTLLTLLVVPILYQWFTKGRKDLAEA</sequence>
<gene>
    <name evidence="2" type="primary">acrB5</name>
    <name evidence="2" type="ORF">FUAX_42300</name>
</gene>
<feature type="transmembrane region" description="Helical" evidence="1">
    <location>
        <begin position="883"/>
        <end position="903"/>
    </location>
</feature>
<organism evidence="2 3">
    <name type="scientific">Fulvitalea axinellae</name>
    <dbReference type="NCBI Taxonomy" id="1182444"/>
    <lineage>
        <taxon>Bacteria</taxon>
        <taxon>Pseudomonadati</taxon>
        <taxon>Bacteroidota</taxon>
        <taxon>Cytophagia</taxon>
        <taxon>Cytophagales</taxon>
        <taxon>Persicobacteraceae</taxon>
        <taxon>Fulvitalea</taxon>
    </lineage>
</organism>
<accession>A0AAU9D709</accession>
<dbReference type="SUPFAM" id="SSF82866">
    <property type="entry name" value="Multidrug efflux transporter AcrB transmembrane domain"/>
    <property type="match status" value="2"/>
</dbReference>
<feature type="transmembrane region" description="Helical" evidence="1">
    <location>
        <begin position="986"/>
        <end position="1006"/>
    </location>
</feature>
<protein>
    <submittedName>
        <fullName evidence="2">Multidrug transporter AcrB</fullName>
    </submittedName>
</protein>
<dbReference type="RefSeq" id="WP_338395198.1">
    <property type="nucleotide sequence ID" value="NZ_AP025316.1"/>
</dbReference>
<dbReference type="PANTHER" id="PTHR32063">
    <property type="match status" value="1"/>
</dbReference>
<dbReference type="EMBL" id="AP025316">
    <property type="protein sequence ID" value="BDD11798.1"/>
    <property type="molecule type" value="Genomic_DNA"/>
</dbReference>
<feature type="transmembrane region" description="Helical" evidence="1">
    <location>
        <begin position="955"/>
        <end position="974"/>
    </location>
</feature>
<geneLocation type="plasmid" evidence="2 3">
    <name>pFA2</name>
</geneLocation>
<dbReference type="PRINTS" id="PR00702">
    <property type="entry name" value="ACRIFLAVINRP"/>
</dbReference>
<dbReference type="Gene3D" id="3.30.70.1440">
    <property type="entry name" value="Multidrug efflux transporter AcrB pore domain"/>
    <property type="match status" value="1"/>
</dbReference>
<dbReference type="Gene3D" id="1.20.1640.10">
    <property type="entry name" value="Multidrug efflux transporter AcrB transmembrane domain"/>
    <property type="match status" value="2"/>
</dbReference>
<dbReference type="Gene3D" id="3.30.70.1320">
    <property type="entry name" value="Multidrug efflux transporter AcrB pore domain like"/>
    <property type="match status" value="1"/>
</dbReference>
<name>A0AAU9D709_9BACT</name>
<feature type="transmembrane region" description="Helical" evidence="1">
    <location>
        <begin position="909"/>
        <end position="934"/>
    </location>
</feature>
<dbReference type="GO" id="GO:0042910">
    <property type="term" value="F:xenobiotic transmembrane transporter activity"/>
    <property type="evidence" value="ECO:0007669"/>
    <property type="project" value="TreeGrafter"/>
</dbReference>
<dbReference type="PANTHER" id="PTHR32063:SF18">
    <property type="entry name" value="CATION EFFLUX SYSTEM PROTEIN"/>
    <property type="match status" value="1"/>
</dbReference>
<feature type="transmembrane region" description="Helical" evidence="1">
    <location>
        <begin position="523"/>
        <end position="548"/>
    </location>
</feature>
<keyword evidence="2" id="KW-0614">Plasmid</keyword>
<keyword evidence="1" id="KW-1133">Transmembrane helix</keyword>
<dbReference type="InterPro" id="IPR027463">
    <property type="entry name" value="AcrB_DN_DC_subdom"/>
</dbReference>
<dbReference type="Gene3D" id="3.30.2090.10">
    <property type="entry name" value="Multidrug efflux transporter AcrB TolC docking domain, DN and DC subdomains"/>
    <property type="match status" value="2"/>
</dbReference>
<feature type="transmembrane region" description="Helical" evidence="1">
    <location>
        <begin position="359"/>
        <end position="381"/>
    </location>
</feature>
<dbReference type="Proteomes" id="UP001348817">
    <property type="component" value="Plasmid pFA2"/>
</dbReference>